<evidence type="ECO:0000259" key="2">
    <source>
        <dbReference type="Pfam" id="PF13439"/>
    </source>
</evidence>
<feature type="domain" description="Glycosyltransferase subfamily 4-like N-terminal" evidence="2">
    <location>
        <begin position="23"/>
        <end position="190"/>
    </location>
</feature>
<feature type="domain" description="Glycosyl transferase family 1" evidence="1">
    <location>
        <begin position="209"/>
        <end position="353"/>
    </location>
</feature>
<sequence length="388" mass="42801">MHVLLLPSWYPETPSSLDGIFFRQQAHALQRAGLRVGVVAPLFRSPRRLREIFSGRYGTECFSDGPIPTYTRHSVYFFPRIPYLDRERWVAAGMRLFERYLAEQGRPDILHAHAVNHGGILAHRISQRHGIPYVITEHSSTYARGLIRPWQREAMRAAADGAAARFAVSPDFCRLLASEYGGSEWRYLPNILGAAFCEPLPERGFQTASNGFTFCSVAHLNRNKGFDVLLDAFARALEKRPDLRLKIGGGGVEEAALKRQAGRLKIDAAVDFLGALDNGAVLRLMRGSDAFVLASRNETFGVVFIEALSQGLPVIATRCGGPEGIVNGNNGLLVPKEQPEALAEALLEMAENRARYPAEALRAACLEEFGEQAVTGRLKAVYAQVLAQ</sequence>
<evidence type="ECO:0000313" key="3">
    <source>
        <dbReference type="EMBL" id="STZ68519.1"/>
    </source>
</evidence>
<dbReference type="Proteomes" id="UP000254927">
    <property type="component" value="Unassembled WGS sequence"/>
</dbReference>
<dbReference type="SUPFAM" id="SSF53756">
    <property type="entry name" value="UDP-Glycosyltransferase/glycogen phosphorylase"/>
    <property type="match status" value="1"/>
</dbReference>
<keyword evidence="3" id="KW-0808">Transferase</keyword>
<evidence type="ECO:0000259" key="1">
    <source>
        <dbReference type="Pfam" id="PF00534"/>
    </source>
</evidence>
<dbReference type="Pfam" id="PF00534">
    <property type="entry name" value="Glycos_transf_1"/>
    <property type="match status" value="1"/>
</dbReference>
<dbReference type="InterPro" id="IPR001296">
    <property type="entry name" value="Glyco_trans_1"/>
</dbReference>
<dbReference type="EMBL" id="UGQW01000002">
    <property type="protein sequence ID" value="STZ68519.1"/>
    <property type="molecule type" value="Genomic_DNA"/>
</dbReference>
<dbReference type="AlphaFoldDB" id="A0A378TZR6"/>
<gene>
    <name evidence="3" type="primary">pimA</name>
    <name evidence="3" type="ORF">NCTC10660_02041</name>
</gene>
<dbReference type="InterPro" id="IPR028098">
    <property type="entry name" value="Glyco_trans_4-like_N"/>
</dbReference>
<dbReference type="PANTHER" id="PTHR12526:SF630">
    <property type="entry name" value="GLYCOSYLTRANSFERASE"/>
    <property type="match status" value="1"/>
</dbReference>
<keyword evidence="3" id="KW-0328">Glycosyltransferase</keyword>
<evidence type="ECO:0000313" key="4">
    <source>
        <dbReference type="Proteomes" id="UP000254927"/>
    </source>
</evidence>
<dbReference type="PANTHER" id="PTHR12526">
    <property type="entry name" value="GLYCOSYLTRANSFERASE"/>
    <property type="match status" value="1"/>
</dbReference>
<dbReference type="GeneID" id="93353028"/>
<reference evidence="3 4" key="1">
    <citation type="submission" date="2018-06" db="EMBL/GenBank/DDBJ databases">
        <authorList>
            <consortium name="Pathogen Informatics"/>
            <person name="Doyle S."/>
        </authorList>
    </citation>
    <scope>NUCLEOTIDE SEQUENCE [LARGE SCALE GENOMIC DNA]</scope>
    <source>
        <strain evidence="3 4">NCTC10660</strain>
    </source>
</reference>
<dbReference type="Pfam" id="PF13439">
    <property type="entry name" value="Glyco_transf_4"/>
    <property type="match status" value="1"/>
</dbReference>
<proteinExistence type="predicted"/>
<name>A0A378TZR6_NEIEL</name>
<dbReference type="Gene3D" id="3.40.50.2000">
    <property type="entry name" value="Glycogen Phosphorylase B"/>
    <property type="match status" value="2"/>
</dbReference>
<dbReference type="EC" id="2.4.1.345" evidence="3"/>
<protein>
    <submittedName>
        <fullName evidence="3">Putative glycosyl transferase</fullName>
        <ecNumber evidence="3">2.4.1.345</ecNumber>
    </submittedName>
</protein>
<dbReference type="RefSeq" id="WP_074895025.1">
    <property type="nucleotide sequence ID" value="NZ_CP031252.1"/>
</dbReference>
<accession>A0A378TZR6</accession>
<dbReference type="GO" id="GO:0043750">
    <property type="term" value="F:phosphatidylinositol alpha-mannosyltransferase activity"/>
    <property type="evidence" value="ECO:0007669"/>
    <property type="project" value="UniProtKB-EC"/>
</dbReference>
<organism evidence="3 4">
    <name type="scientific">Neisseria elongata</name>
    <dbReference type="NCBI Taxonomy" id="495"/>
    <lineage>
        <taxon>Bacteria</taxon>
        <taxon>Pseudomonadati</taxon>
        <taxon>Pseudomonadota</taxon>
        <taxon>Betaproteobacteria</taxon>
        <taxon>Neisseriales</taxon>
        <taxon>Neisseriaceae</taxon>
        <taxon>Neisseria</taxon>
    </lineage>
</organism>